<gene>
    <name evidence="4" type="ORF">BDV25DRAFT_169805</name>
</gene>
<feature type="domain" description="Phthiocerol/phthiodiolone dimycocerosyl transferase C-terminal" evidence="3">
    <location>
        <begin position="228"/>
        <end position="422"/>
    </location>
</feature>
<dbReference type="EMBL" id="ML742254">
    <property type="protein sequence ID" value="KAE8146576.1"/>
    <property type="molecule type" value="Genomic_DNA"/>
</dbReference>
<dbReference type="InterPro" id="IPR031641">
    <property type="entry name" value="PapA_C"/>
</dbReference>
<dbReference type="GO" id="GO:0016746">
    <property type="term" value="F:acyltransferase activity"/>
    <property type="evidence" value="ECO:0007669"/>
    <property type="project" value="UniProtKB-KW"/>
</dbReference>
<evidence type="ECO:0000313" key="5">
    <source>
        <dbReference type="Proteomes" id="UP000325780"/>
    </source>
</evidence>
<dbReference type="Gene3D" id="3.30.559.10">
    <property type="entry name" value="Chloramphenicol acetyltransferase-like domain"/>
    <property type="match status" value="1"/>
</dbReference>
<dbReference type="PANTHER" id="PTHR42034:SF1">
    <property type="entry name" value="CONDENSATION DOMAIN-CONTAINING PROTEIN"/>
    <property type="match status" value="1"/>
</dbReference>
<accession>A0A5N6TJP6</accession>
<dbReference type="AlphaFoldDB" id="A0A5N6TJP6"/>
<keyword evidence="1" id="KW-0808">Transferase</keyword>
<evidence type="ECO:0000256" key="2">
    <source>
        <dbReference type="ARBA" id="ARBA00023315"/>
    </source>
</evidence>
<evidence type="ECO:0000259" key="3">
    <source>
        <dbReference type="Pfam" id="PF16911"/>
    </source>
</evidence>
<sequence>MGSIAPPTTVRLPWGGAENIYRRVSLAFKHVDREHWRIHCVCAVSFHGLTPDEQTTCLRNAWKVLVTEHPRLAVEPDGTTSKTYEVLDNESIEAWAQDTFFVEDTRTPDEVIRTTEPRDLPSLHFHRTTSELVLLSSHWRMDAVGCMMLLNQLLALTASTPKTTPESPETQISRISAPLEDAANCPPLDASSASKSYAETWIENMHRNAIHAGGLPYNGETTTPPSETTHHDITLTRASTAALLAACKAKQISVSAAIHAALAHTVFSFSEDQEFTTVMAVNLRPYLPPPYNGPKHAVQTYVASIIPTVSRDAPFTDSARALSKSYKTWYSEEFIHALRWIYTLHAEKLFRPPPPSPPSPEAVTPKPPSAVTLSSIGVVESHIQREYIRKEKGVSVTGFRFGVTMMTRQMLLYPWTFRDRLTLSLCYNEAYYDLEMAGSVLERLRRVLEGELGVELV</sequence>
<dbReference type="InterPro" id="IPR023213">
    <property type="entry name" value="CAT-like_dom_sf"/>
</dbReference>
<evidence type="ECO:0000256" key="1">
    <source>
        <dbReference type="ARBA" id="ARBA00022679"/>
    </source>
</evidence>
<protein>
    <recommendedName>
        <fullName evidence="3">Phthiocerol/phthiodiolone dimycocerosyl transferase C-terminal domain-containing protein</fullName>
    </recommendedName>
</protein>
<dbReference type="Pfam" id="PF16911">
    <property type="entry name" value="PapA_C"/>
    <property type="match status" value="1"/>
</dbReference>
<organism evidence="4 5">
    <name type="scientific">Aspergillus avenaceus</name>
    <dbReference type="NCBI Taxonomy" id="36643"/>
    <lineage>
        <taxon>Eukaryota</taxon>
        <taxon>Fungi</taxon>
        <taxon>Dikarya</taxon>
        <taxon>Ascomycota</taxon>
        <taxon>Pezizomycotina</taxon>
        <taxon>Eurotiomycetes</taxon>
        <taxon>Eurotiomycetidae</taxon>
        <taxon>Eurotiales</taxon>
        <taxon>Aspergillaceae</taxon>
        <taxon>Aspergillus</taxon>
        <taxon>Aspergillus subgen. Circumdati</taxon>
    </lineage>
</organism>
<dbReference type="OrthoDB" id="2548233at2759"/>
<dbReference type="Gene3D" id="3.30.559.30">
    <property type="entry name" value="Nonribosomal peptide synthetase, condensation domain"/>
    <property type="match status" value="1"/>
</dbReference>
<proteinExistence type="predicted"/>
<keyword evidence="5" id="KW-1185">Reference proteome</keyword>
<keyword evidence="2" id="KW-0012">Acyltransferase</keyword>
<dbReference type="SUPFAM" id="SSF52777">
    <property type="entry name" value="CoA-dependent acyltransferases"/>
    <property type="match status" value="1"/>
</dbReference>
<dbReference type="PANTHER" id="PTHR42034">
    <property type="entry name" value="CHROMOSOME 7, WHOLE GENOME SHOTGUN SEQUENCE-RELATED"/>
    <property type="match status" value="1"/>
</dbReference>
<evidence type="ECO:0000313" key="4">
    <source>
        <dbReference type="EMBL" id="KAE8146576.1"/>
    </source>
</evidence>
<name>A0A5N6TJP6_ASPAV</name>
<reference evidence="4 5" key="1">
    <citation type="submission" date="2019-04" db="EMBL/GenBank/DDBJ databases">
        <title>Friends and foes A comparative genomics study of 23 Aspergillus species from section Flavi.</title>
        <authorList>
            <consortium name="DOE Joint Genome Institute"/>
            <person name="Kjaerbolling I."/>
            <person name="Vesth T."/>
            <person name="Frisvad J.C."/>
            <person name="Nybo J.L."/>
            <person name="Theobald S."/>
            <person name="Kildgaard S."/>
            <person name="Isbrandt T."/>
            <person name="Kuo A."/>
            <person name="Sato A."/>
            <person name="Lyhne E.K."/>
            <person name="Kogle M.E."/>
            <person name="Wiebenga A."/>
            <person name="Kun R.S."/>
            <person name="Lubbers R.J."/>
            <person name="Makela M.R."/>
            <person name="Barry K."/>
            <person name="Chovatia M."/>
            <person name="Clum A."/>
            <person name="Daum C."/>
            <person name="Haridas S."/>
            <person name="He G."/>
            <person name="LaButti K."/>
            <person name="Lipzen A."/>
            <person name="Mondo S."/>
            <person name="Riley R."/>
            <person name="Salamov A."/>
            <person name="Simmons B.A."/>
            <person name="Magnuson J.K."/>
            <person name="Henrissat B."/>
            <person name="Mortensen U.H."/>
            <person name="Larsen T.O."/>
            <person name="Devries R.P."/>
            <person name="Grigoriev I.V."/>
            <person name="Machida M."/>
            <person name="Baker S.E."/>
            <person name="Andersen M.R."/>
        </authorList>
    </citation>
    <scope>NUCLEOTIDE SEQUENCE [LARGE SCALE GENOMIC DNA]</scope>
    <source>
        <strain evidence="4 5">IBT 18842</strain>
    </source>
</reference>
<dbReference type="Proteomes" id="UP000325780">
    <property type="component" value="Unassembled WGS sequence"/>
</dbReference>